<dbReference type="AlphaFoldDB" id="A0A7D9EBS3"/>
<evidence type="ECO:0000313" key="5">
    <source>
        <dbReference type="EMBL" id="CAB4006427.1"/>
    </source>
</evidence>
<sequence length="280" mass="32713">MYCMVPGCTICSKKTKGSDISYHRLPNDQQMRRTWLRRVRRDNLPKANSCYFCSAHFTPDCFEGSLKELFGMKGKKALKSGSVPSIFPFLHRKPERKLSYKRAQIREKIAKDEITSEMRKKYPSIIHQYDVWHLSKWIKKNLGKKVKTKINESLLKWIQSVSNHLWWCSQTCGGDAEVLREKWVSILNHVVNKHRWKNGKRFRKCGPGRLSRRKERKTKWLEDGSAAYVALEGVVLNKKLLKDIEKLTEFHHTGDNVEVHSQTSSFFIQRHVGQNPIGSD</sequence>
<dbReference type="EMBL" id="CACRXK020005505">
    <property type="protein sequence ID" value="CAB4006427.1"/>
    <property type="molecule type" value="Genomic_DNA"/>
</dbReference>
<dbReference type="SUPFAM" id="SSF57716">
    <property type="entry name" value="Glucocorticoid receptor-like (DNA-binding domain)"/>
    <property type="match status" value="1"/>
</dbReference>
<keyword evidence="4" id="KW-0238">DNA-binding</keyword>
<evidence type="ECO:0000313" key="6">
    <source>
        <dbReference type="Proteomes" id="UP001152795"/>
    </source>
</evidence>
<dbReference type="InterPro" id="IPR038441">
    <property type="entry name" value="THAP_Znf_sf"/>
</dbReference>
<proteinExistence type="predicted"/>
<dbReference type="GO" id="GO:0003677">
    <property type="term" value="F:DNA binding"/>
    <property type="evidence" value="ECO:0007669"/>
    <property type="project" value="UniProtKB-UniRule"/>
</dbReference>
<dbReference type="SMART" id="SM00692">
    <property type="entry name" value="DM3"/>
    <property type="match status" value="1"/>
</dbReference>
<dbReference type="PANTHER" id="PTHR31751:SF42">
    <property type="entry name" value="PROTEIN CBG10204"/>
    <property type="match status" value="1"/>
</dbReference>
<dbReference type="Pfam" id="PF05485">
    <property type="entry name" value="THAP"/>
    <property type="match status" value="1"/>
</dbReference>
<dbReference type="PANTHER" id="PTHR31751">
    <property type="entry name" value="SI:CH211-108C17.2-RELATED-RELATED"/>
    <property type="match status" value="1"/>
</dbReference>
<evidence type="ECO:0000256" key="3">
    <source>
        <dbReference type="ARBA" id="ARBA00022833"/>
    </source>
</evidence>
<dbReference type="GO" id="GO:0008270">
    <property type="term" value="F:zinc ion binding"/>
    <property type="evidence" value="ECO:0007669"/>
    <property type="project" value="UniProtKB-KW"/>
</dbReference>
<evidence type="ECO:0000256" key="1">
    <source>
        <dbReference type="ARBA" id="ARBA00022723"/>
    </source>
</evidence>
<dbReference type="Proteomes" id="UP001152795">
    <property type="component" value="Unassembled WGS sequence"/>
</dbReference>
<reference evidence="5" key="1">
    <citation type="submission" date="2020-04" db="EMBL/GenBank/DDBJ databases">
        <authorList>
            <person name="Alioto T."/>
            <person name="Alioto T."/>
            <person name="Gomez Garrido J."/>
        </authorList>
    </citation>
    <scope>NUCLEOTIDE SEQUENCE</scope>
    <source>
        <strain evidence="5">A484AB</strain>
    </source>
</reference>
<organism evidence="5 6">
    <name type="scientific">Paramuricea clavata</name>
    <name type="common">Red gorgonian</name>
    <name type="synonym">Violescent sea-whip</name>
    <dbReference type="NCBI Taxonomy" id="317549"/>
    <lineage>
        <taxon>Eukaryota</taxon>
        <taxon>Metazoa</taxon>
        <taxon>Cnidaria</taxon>
        <taxon>Anthozoa</taxon>
        <taxon>Octocorallia</taxon>
        <taxon>Malacalcyonacea</taxon>
        <taxon>Plexauridae</taxon>
        <taxon>Paramuricea</taxon>
    </lineage>
</organism>
<keyword evidence="1" id="KW-0479">Metal-binding</keyword>
<name>A0A7D9EBS3_PARCT</name>
<keyword evidence="6" id="KW-1185">Reference proteome</keyword>
<evidence type="ECO:0000256" key="2">
    <source>
        <dbReference type="ARBA" id="ARBA00022771"/>
    </source>
</evidence>
<keyword evidence="2" id="KW-0863">Zinc-finger</keyword>
<dbReference type="OrthoDB" id="10020990at2759"/>
<evidence type="ECO:0000256" key="4">
    <source>
        <dbReference type="ARBA" id="ARBA00023125"/>
    </source>
</evidence>
<accession>A0A7D9EBS3</accession>
<dbReference type="SMART" id="SM00980">
    <property type="entry name" value="THAP"/>
    <property type="match status" value="1"/>
</dbReference>
<gene>
    <name evidence="5" type="ORF">PACLA_8A011094</name>
</gene>
<dbReference type="Gene3D" id="6.20.210.20">
    <property type="entry name" value="THAP domain"/>
    <property type="match status" value="1"/>
</dbReference>
<dbReference type="PROSITE" id="PS50950">
    <property type="entry name" value="ZF_THAP"/>
    <property type="match status" value="1"/>
</dbReference>
<comment type="caution">
    <text evidence="5">The sequence shown here is derived from an EMBL/GenBank/DDBJ whole genome shotgun (WGS) entry which is preliminary data.</text>
</comment>
<dbReference type="InterPro" id="IPR006612">
    <property type="entry name" value="THAP_Znf"/>
</dbReference>
<protein>
    <submittedName>
        <fullName evidence="5">THAP domain-containing 2</fullName>
    </submittedName>
</protein>
<keyword evidence="3" id="KW-0862">Zinc</keyword>